<reference evidence="2" key="1">
    <citation type="submission" date="2016-10" db="EMBL/GenBank/DDBJ databases">
        <authorList>
            <person name="Benchimol M."/>
            <person name="Almeida L.G."/>
            <person name="Vasconcelos A.T."/>
            <person name="Perreira-Neves A."/>
            <person name="Rosa I.A."/>
            <person name="Tasca T."/>
            <person name="Bogo M.R."/>
            <person name="de Souza W."/>
        </authorList>
    </citation>
    <scope>NUCLEOTIDE SEQUENCE [LARGE SCALE GENOMIC DNA]</scope>
    <source>
        <strain evidence="2">K</strain>
    </source>
</reference>
<accession>A0A1J4KY40</accession>
<feature type="coiled-coil region" evidence="1">
    <location>
        <begin position="168"/>
        <end position="223"/>
    </location>
</feature>
<gene>
    <name evidence="2" type="ORF">TRFO_14925</name>
</gene>
<dbReference type="RefSeq" id="XP_068367766.1">
    <property type="nucleotide sequence ID" value="XM_068498095.1"/>
</dbReference>
<protein>
    <submittedName>
        <fullName evidence="2">Uncharacterized protein</fullName>
    </submittedName>
</protein>
<organism evidence="2 3">
    <name type="scientific">Tritrichomonas foetus</name>
    <dbReference type="NCBI Taxonomy" id="1144522"/>
    <lineage>
        <taxon>Eukaryota</taxon>
        <taxon>Metamonada</taxon>
        <taxon>Parabasalia</taxon>
        <taxon>Tritrichomonadida</taxon>
        <taxon>Tritrichomonadidae</taxon>
        <taxon>Tritrichomonas</taxon>
    </lineage>
</organism>
<dbReference type="GeneID" id="94832799"/>
<evidence type="ECO:0000313" key="2">
    <source>
        <dbReference type="EMBL" id="OHT14630.1"/>
    </source>
</evidence>
<proteinExistence type="predicted"/>
<dbReference type="VEuPathDB" id="TrichDB:TRFO_14925"/>
<feature type="coiled-coil region" evidence="1">
    <location>
        <begin position="45"/>
        <end position="142"/>
    </location>
</feature>
<sequence>MFNYKVNSDNDQNDHYLYGQKQFDRICQPSYYDRNELNENGLIKSKELEMTIEKQKIEIIELRRRLEIATHQLISQKNCYTQQLQKIQTENEQQLIKYENNIKCLKDGVNQMKEDEKAIFRLKKLSNKIEELLVNASNYLNISFPTIDSLVSFYNDKARKNSIDEEIIQKEKKKMKILKNKLIETQQNEIKKSNEIQSLIIQNKELKKQIEKINLNHKKEKTAWKNEKATLEKFKLLYFTVTSENNEKKKLIHKNLEEEKTHEGKKKGKTNYAEKNRNCMAESPKTLINRINELESRNSKIIESNQQLKINVKKLKNVISHVIKNR</sequence>
<evidence type="ECO:0000313" key="3">
    <source>
        <dbReference type="Proteomes" id="UP000179807"/>
    </source>
</evidence>
<dbReference type="Proteomes" id="UP000179807">
    <property type="component" value="Unassembled WGS sequence"/>
</dbReference>
<keyword evidence="3" id="KW-1185">Reference proteome</keyword>
<dbReference type="AlphaFoldDB" id="A0A1J4KY40"/>
<comment type="caution">
    <text evidence="2">The sequence shown here is derived from an EMBL/GenBank/DDBJ whole genome shotgun (WGS) entry which is preliminary data.</text>
</comment>
<dbReference type="EMBL" id="MLAK01000335">
    <property type="protein sequence ID" value="OHT14630.1"/>
    <property type="molecule type" value="Genomic_DNA"/>
</dbReference>
<name>A0A1J4KY40_9EUKA</name>
<evidence type="ECO:0000256" key="1">
    <source>
        <dbReference type="SAM" id="Coils"/>
    </source>
</evidence>
<keyword evidence="1" id="KW-0175">Coiled coil</keyword>